<dbReference type="Proteomes" id="UP001152622">
    <property type="component" value="Chromosome 6"/>
</dbReference>
<feature type="region of interest" description="Disordered" evidence="1">
    <location>
        <begin position="106"/>
        <end position="137"/>
    </location>
</feature>
<comment type="caution">
    <text evidence="2">The sequence shown here is derived from an EMBL/GenBank/DDBJ whole genome shotgun (WGS) entry which is preliminary data.</text>
</comment>
<evidence type="ECO:0000313" key="3">
    <source>
        <dbReference type="Proteomes" id="UP001152622"/>
    </source>
</evidence>
<name>A0A9Q1FE72_SYNKA</name>
<keyword evidence="3" id="KW-1185">Reference proteome</keyword>
<dbReference type="AlphaFoldDB" id="A0A9Q1FE72"/>
<sequence length="165" mass="17980">MSCHHQEGEGSKCSAPLSYLVVELPPASPLGPNNEDAGDHRLSRIRISCHPPLHQLSTSTPCPRPLIHPLVASGDISVDLAEILMESDYKKKRVASLWLRGLLQERSSSGSSGNGKKRSRQQLPLKSSGPSCEGVKWSSWPRGSELLWQLPAPLLRPDLEPLLGP</sequence>
<feature type="compositionally biased region" description="Polar residues" evidence="1">
    <location>
        <begin position="121"/>
        <end position="130"/>
    </location>
</feature>
<proteinExistence type="predicted"/>
<evidence type="ECO:0000256" key="1">
    <source>
        <dbReference type="SAM" id="MobiDB-lite"/>
    </source>
</evidence>
<organism evidence="2 3">
    <name type="scientific">Synaphobranchus kaupii</name>
    <name type="common">Kaup's arrowtooth eel</name>
    <dbReference type="NCBI Taxonomy" id="118154"/>
    <lineage>
        <taxon>Eukaryota</taxon>
        <taxon>Metazoa</taxon>
        <taxon>Chordata</taxon>
        <taxon>Craniata</taxon>
        <taxon>Vertebrata</taxon>
        <taxon>Euteleostomi</taxon>
        <taxon>Actinopterygii</taxon>
        <taxon>Neopterygii</taxon>
        <taxon>Teleostei</taxon>
        <taxon>Anguilliformes</taxon>
        <taxon>Synaphobranchidae</taxon>
        <taxon>Synaphobranchus</taxon>
    </lineage>
</organism>
<evidence type="ECO:0000313" key="2">
    <source>
        <dbReference type="EMBL" id="KAJ8356537.1"/>
    </source>
</evidence>
<gene>
    <name evidence="2" type="ORF">SKAU_G00193310</name>
</gene>
<dbReference type="EMBL" id="JAINUF010000006">
    <property type="protein sequence ID" value="KAJ8356537.1"/>
    <property type="molecule type" value="Genomic_DNA"/>
</dbReference>
<reference evidence="2" key="1">
    <citation type="journal article" date="2023" name="Science">
        <title>Genome structures resolve the early diversification of teleost fishes.</title>
        <authorList>
            <person name="Parey E."/>
            <person name="Louis A."/>
            <person name="Montfort J."/>
            <person name="Bouchez O."/>
            <person name="Roques C."/>
            <person name="Iampietro C."/>
            <person name="Lluch J."/>
            <person name="Castinel A."/>
            <person name="Donnadieu C."/>
            <person name="Desvignes T."/>
            <person name="Floi Bucao C."/>
            <person name="Jouanno E."/>
            <person name="Wen M."/>
            <person name="Mejri S."/>
            <person name="Dirks R."/>
            <person name="Jansen H."/>
            <person name="Henkel C."/>
            <person name="Chen W.J."/>
            <person name="Zahm M."/>
            <person name="Cabau C."/>
            <person name="Klopp C."/>
            <person name="Thompson A.W."/>
            <person name="Robinson-Rechavi M."/>
            <person name="Braasch I."/>
            <person name="Lecointre G."/>
            <person name="Bobe J."/>
            <person name="Postlethwait J.H."/>
            <person name="Berthelot C."/>
            <person name="Roest Crollius H."/>
            <person name="Guiguen Y."/>
        </authorList>
    </citation>
    <scope>NUCLEOTIDE SEQUENCE</scope>
    <source>
        <strain evidence="2">WJC10195</strain>
    </source>
</reference>
<protein>
    <submittedName>
        <fullName evidence="2">Uncharacterized protein</fullName>
    </submittedName>
</protein>
<accession>A0A9Q1FE72</accession>